<dbReference type="RefSeq" id="WP_277860734.1">
    <property type="nucleotide sequence ID" value="NZ_JARRAG010000002.1"/>
</dbReference>
<dbReference type="Proteomes" id="UP001216907">
    <property type="component" value="Unassembled WGS sequence"/>
</dbReference>
<reference evidence="2 3" key="1">
    <citation type="submission" date="2023-03" db="EMBL/GenBank/DDBJ databases">
        <title>Paludisphaera mucosa sp. nov. a novel planctomycete from northern fen.</title>
        <authorList>
            <person name="Ivanova A."/>
        </authorList>
    </citation>
    <scope>NUCLEOTIDE SEQUENCE [LARGE SCALE GENOMIC DNA]</scope>
    <source>
        <strain evidence="2 3">Pla2</strain>
    </source>
</reference>
<evidence type="ECO:0000256" key="1">
    <source>
        <dbReference type="SAM" id="MobiDB-lite"/>
    </source>
</evidence>
<sequence>MAVVPAELEGMVGVQPTLVDPNTVTMSVVGVAVSVSRLIQDPDLPSGQNMLTPIHTPSRRIFLAELAGPGVIDGRAPLAGFAGATAIVAGDYDTTTKVLTAASVEIEPAENLLAGAVTSVNPLTINEVAVMPVVDARMAFGGFTNEFGFRVTPVAALVGTAASAEGYFVGNTFFAHTVELDASAPLVPGQPPVSLTRSRTRRRPGGPATVDIRGGVDFNALPALNVFQVAIRRVDKNPIDLTTVLGSNLIGIERATRDAAFPRFGLWRLQGRLTQPPEGVSAREPFPLTAPRFIQVFPAMSGSIPRAQDVVEQEADVRF</sequence>
<comment type="caution">
    <text evidence="2">The sequence shown here is derived from an EMBL/GenBank/DDBJ whole genome shotgun (WGS) entry which is preliminary data.</text>
</comment>
<dbReference type="EMBL" id="JARRAG010000002">
    <property type="protein sequence ID" value="MDG3004376.1"/>
    <property type="molecule type" value="Genomic_DNA"/>
</dbReference>
<keyword evidence="3" id="KW-1185">Reference proteome</keyword>
<name>A0ABT6FA73_9BACT</name>
<gene>
    <name evidence="2" type="ORF">PZE19_11365</name>
</gene>
<evidence type="ECO:0000313" key="2">
    <source>
        <dbReference type="EMBL" id="MDG3004376.1"/>
    </source>
</evidence>
<evidence type="ECO:0000313" key="3">
    <source>
        <dbReference type="Proteomes" id="UP001216907"/>
    </source>
</evidence>
<feature type="region of interest" description="Disordered" evidence="1">
    <location>
        <begin position="189"/>
        <end position="208"/>
    </location>
</feature>
<organism evidence="2 3">
    <name type="scientific">Paludisphaera mucosa</name>
    <dbReference type="NCBI Taxonomy" id="3030827"/>
    <lineage>
        <taxon>Bacteria</taxon>
        <taxon>Pseudomonadati</taxon>
        <taxon>Planctomycetota</taxon>
        <taxon>Planctomycetia</taxon>
        <taxon>Isosphaerales</taxon>
        <taxon>Isosphaeraceae</taxon>
        <taxon>Paludisphaera</taxon>
    </lineage>
</organism>
<protein>
    <submittedName>
        <fullName evidence="2">Uncharacterized protein</fullName>
    </submittedName>
</protein>
<proteinExistence type="predicted"/>
<accession>A0ABT6FA73</accession>